<protein>
    <submittedName>
        <fullName evidence="2">Uncharacterized protein</fullName>
    </submittedName>
</protein>
<evidence type="ECO:0000313" key="2">
    <source>
        <dbReference type="EMBL" id="ATY32262.1"/>
    </source>
</evidence>
<feature type="transmembrane region" description="Helical" evidence="1">
    <location>
        <begin position="209"/>
        <end position="229"/>
    </location>
</feature>
<feature type="transmembrane region" description="Helical" evidence="1">
    <location>
        <begin position="83"/>
        <end position="101"/>
    </location>
</feature>
<feature type="transmembrane region" description="Helical" evidence="1">
    <location>
        <begin position="12"/>
        <end position="30"/>
    </location>
</feature>
<feature type="transmembrane region" description="Helical" evidence="1">
    <location>
        <begin position="145"/>
        <end position="163"/>
    </location>
</feature>
<feature type="transmembrane region" description="Helical" evidence="1">
    <location>
        <begin position="113"/>
        <end position="133"/>
    </location>
</feature>
<sequence>MLLAAAEPALTISIVSAALVAASFGIGAAVRHREPEGTTLLRSILRRTQFALAVMAMSGPVLAIPLLIGATLGAAILTDGAPLAAMLLIMLAGLVGFWLAYRSSDYGMAGCTRGIAMLLAGYLVAWGLVSLVLTPNVFQSHRLVAPALLKPPLAALPIVFLVERLTRRPDTKLRAILAALVFVGAWAAICFPMADSAMTAQWLPANRWLRYPLAGILAAGPLIVWFIVLASTNKSRSNGSWLVVVATAILGMITGLAWAAADTIFAE</sequence>
<dbReference type="OrthoDB" id="7583914at2"/>
<dbReference type="AlphaFoldDB" id="A0A2K8MEE0"/>
<dbReference type="EMBL" id="CP024923">
    <property type="protein sequence ID" value="ATY32262.1"/>
    <property type="molecule type" value="Genomic_DNA"/>
</dbReference>
<keyword evidence="1" id="KW-0812">Transmembrane</keyword>
<keyword evidence="1" id="KW-0472">Membrane</keyword>
<dbReference type="RefSeq" id="WP_100282071.1">
    <property type="nucleotide sequence ID" value="NZ_CP024923.1"/>
</dbReference>
<accession>A0A2K8MEE0</accession>
<organism evidence="2 3">
    <name type="scientific">Sphingomonas psychrotolerans</name>
    <dbReference type="NCBI Taxonomy" id="1327635"/>
    <lineage>
        <taxon>Bacteria</taxon>
        <taxon>Pseudomonadati</taxon>
        <taxon>Pseudomonadota</taxon>
        <taxon>Alphaproteobacteria</taxon>
        <taxon>Sphingomonadales</taxon>
        <taxon>Sphingomonadaceae</taxon>
        <taxon>Sphingomonas</taxon>
    </lineage>
</organism>
<dbReference type="KEGG" id="sphc:CVN68_09960"/>
<dbReference type="Proteomes" id="UP000229081">
    <property type="component" value="Chromosome"/>
</dbReference>
<proteinExistence type="predicted"/>
<keyword evidence="3" id="KW-1185">Reference proteome</keyword>
<gene>
    <name evidence="2" type="ORF">CVN68_09960</name>
</gene>
<name>A0A2K8MEE0_9SPHN</name>
<reference evidence="2 3" key="1">
    <citation type="submission" date="2017-11" db="EMBL/GenBank/DDBJ databases">
        <title>Complete genome sequence of Sphingomonas sp. Strain Cra20, a psychrotolerant potential plant growth promoting rhizobacteria.</title>
        <authorList>
            <person name="Luo Y."/>
        </authorList>
    </citation>
    <scope>NUCLEOTIDE SEQUENCE [LARGE SCALE GENOMIC DNA]</scope>
    <source>
        <strain evidence="2 3">Cra20</strain>
    </source>
</reference>
<feature type="transmembrane region" description="Helical" evidence="1">
    <location>
        <begin position="241"/>
        <end position="261"/>
    </location>
</feature>
<evidence type="ECO:0000256" key="1">
    <source>
        <dbReference type="SAM" id="Phobius"/>
    </source>
</evidence>
<evidence type="ECO:0000313" key="3">
    <source>
        <dbReference type="Proteomes" id="UP000229081"/>
    </source>
</evidence>
<keyword evidence="1" id="KW-1133">Transmembrane helix</keyword>
<feature type="transmembrane region" description="Helical" evidence="1">
    <location>
        <begin position="50"/>
        <end position="77"/>
    </location>
</feature>
<feature type="transmembrane region" description="Helical" evidence="1">
    <location>
        <begin position="175"/>
        <end position="194"/>
    </location>
</feature>